<accession>A0A6S7IG89</accession>
<comment type="caution">
    <text evidence="1">The sequence shown here is derived from an EMBL/GenBank/DDBJ whole genome shotgun (WGS) entry which is preliminary data.</text>
</comment>
<keyword evidence="2" id="KW-1185">Reference proteome</keyword>
<dbReference type="AlphaFoldDB" id="A0A6S7IG89"/>
<evidence type="ECO:0000313" key="1">
    <source>
        <dbReference type="EMBL" id="CAB4018035.1"/>
    </source>
</evidence>
<dbReference type="Proteomes" id="UP001152795">
    <property type="component" value="Unassembled WGS sequence"/>
</dbReference>
<reference evidence="1" key="1">
    <citation type="submission" date="2020-04" db="EMBL/GenBank/DDBJ databases">
        <authorList>
            <person name="Alioto T."/>
            <person name="Alioto T."/>
            <person name="Gomez Garrido J."/>
        </authorList>
    </citation>
    <scope>NUCLEOTIDE SEQUENCE</scope>
    <source>
        <strain evidence="1">A484AB</strain>
    </source>
</reference>
<proteinExistence type="predicted"/>
<gene>
    <name evidence="1" type="ORF">PACLA_8A056841</name>
</gene>
<evidence type="ECO:0000313" key="2">
    <source>
        <dbReference type="Proteomes" id="UP001152795"/>
    </source>
</evidence>
<protein>
    <submittedName>
        <fullName evidence="1">Uncharacterized protein</fullName>
    </submittedName>
</protein>
<name>A0A6S7IG89_PARCT</name>
<dbReference type="EMBL" id="CACRXK020009821">
    <property type="protein sequence ID" value="CAB4018035.1"/>
    <property type="molecule type" value="Genomic_DNA"/>
</dbReference>
<organism evidence="1 2">
    <name type="scientific">Paramuricea clavata</name>
    <name type="common">Red gorgonian</name>
    <name type="synonym">Violescent sea-whip</name>
    <dbReference type="NCBI Taxonomy" id="317549"/>
    <lineage>
        <taxon>Eukaryota</taxon>
        <taxon>Metazoa</taxon>
        <taxon>Cnidaria</taxon>
        <taxon>Anthozoa</taxon>
        <taxon>Octocorallia</taxon>
        <taxon>Malacalcyonacea</taxon>
        <taxon>Plexauridae</taxon>
        <taxon>Paramuricea</taxon>
    </lineage>
</organism>
<dbReference type="OrthoDB" id="6621660at2759"/>
<sequence>MSELAVMGIDEQMNVARANHVCFICLKKTGRELKQANCKRKRQCTKLDNGMQCTSFHHPLLHQSNVLISVASLSDDQESIIPVVPANIFGQNSIQKCGSILSDSGAQISLILQDTADCLHLKGKIFQ</sequence>